<dbReference type="AlphaFoldDB" id="A0A250FNV8"/>
<dbReference type="Proteomes" id="UP000217250">
    <property type="component" value="Chromosome"/>
</dbReference>
<reference evidence="2" key="1">
    <citation type="submission" date="2017-06" db="EMBL/GenBank/DDBJ databases">
        <title>Capnocytophaga spp. assemblies.</title>
        <authorList>
            <person name="Gulvik C.A."/>
        </authorList>
    </citation>
    <scope>NUCLEOTIDE SEQUENCE [LARGE SCALE GENOMIC DNA]</scope>
    <source>
        <strain evidence="2">H1496</strain>
    </source>
</reference>
<evidence type="ECO:0000313" key="1">
    <source>
        <dbReference type="EMBL" id="ATA86862.1"/>
    </source>
</evidence>
<dbReference type="KEGG" id="cgh:CGC50_06630"/>
<name>A0A250FNV8_9FLAO</name>
<dbReference type="OrthoDB" id="1152345at2"/>
<organism evidence="1 2">
    <name type="scientific">Capnocytophaga gingivalis</name>
    <dbReference type="NCBI Taxonomy" id="1017"/>
    <lineage>
        <taxon>Bacteria</taxon>
        <taxon>Pseudomonadati</taxon>
        <taxon>Bacteroidota</taxon>
        <taxon>Flavobacteriia</taxon>
        <taxon>Flavobacteriales</taxon>
        <taxon>Flavobacteriaceae</taxon>
        <taxon>Capnocytophaga</taxon>
    </lineage>
</organism>
<proteinExistence type="predicted"/>
<dbReference type="RefSeq" id="WP_095910186.1">
    <property type="nucleotide sequence ID" value="NZ_CP022386.1"/>
</dbReference>
<dbReference type="GeneID" id="84808229"/>
<accession>A0A250FNV8</accession>
<dbReference type="EMBL" id="CP022386">
    <property type="protein sequence ID" value="ATA86862.1"/>
    <property type="molecule type" value="Genomic_DNA"/>
</dbReference>
<gene>
    <name evidence="1" type="ORF">CGC50_06630</name>
</gene>
<protein>
    <submittedName>
        <fullName evidence="1">Uncharacterized protein</fullName>
    </submittedName>
</protein>
<evidence type="ECO:0000313" key="2">
    <source>
        <dbReference type="Proteomes" id="UP000217250"/>
    </source>
</evidence>
<sequence length="187" mass="22976">MKNNILLLFIFFYNYLLYAQQDTIIINKSDIIPIEQDIYTQDPRTGSYRTRYYAQKGSIDSLNGFYKVIEDETHFYTCHFQRGIKSLNKEPYYNFVKYYKKNKETSTYQVYKIDLYFPYFFTNRIYYTTDSFDCREKKIKISQLNIWSEQIERTFYIKQRIKGENIEWIFYKYMKGIIPFSKKNVCN</sequence>